<dbReference type="Proteomes" id="UP000006512">
    <property type="component" value="Unassembled WGS sequence"/>
</dbReference>
<reference evidence="2" key="1">
    <citation type="submission" date="2011-03" db="EMBL/GenBank/DDBJ databases">
        <title>Draft genome sequence of Brevundimonas diminuta.</title>
        <authorList>
            <person name="Brown P.J.B."/>
            <person name="Buechlein A."/>
            <person name="Hemmerich C."/>
            <person name="Brun Y.V."/>
        </authorList>
    </citation>
    <scope>NUCLEOTIDE SEQUENCE [LARGE SCALE GENOMIC DNA]</scope>
    <source>
        <strain evidence="2">C19</strain>
    </source>
</reference>
<dbReference type="EMBL" id="GL883080">
    <property type="protein sequence ID" value="EGF89481.1"/>
    <property type="molecule type" value="Genomic_DNA"/>
</dbReference>
<accession>F4QRW1</accession>
<keyword evidence="2" id="KW-1185">Reference proteome</keyword>
<gene>
    <name evidence="1" type="ORF">ABI_38950</name>
</gene>
<organism evidence="1 2">
    <name type="scientific">Asticcacaulis biprosthecium C19</name>
    <dbReference type="NCBI Taxonomy" id="715226"/>
    <lineage>
        <taxon>Bacteria</taxon>
        <taxon>Pseudomonadati</taxon>
        <taxon>Pseudomonadota</taxon>
        <taxon>Alphaproteobacteria</taxon>
        <taxon>Caulobacterales</taxon>
        <taxon>Caulobacteraceae</taxon>
        <taxon>Asticcacaulis</taxon>
    </lineage>
</organism>
<evidence type="ECO:0000313" key="1">
    <source>
        <dbReference type="EMBL" id="EGF89481.1"/>
    </source>
</evidence>
<name>F4QRW1_9CAUL</name>
<proteinExistence type="predicted"/>
<dbReference type="STRING" id="715226.ABI_38950"/>
<dbReference type="InterPro" id="IPR025534">
    <property type="entry name" value="DUF4420"/>
</dbReference>
<sequence length="109" mass="12374">MAVELFEDNGSESGMSLNDLVRRSEARFSDETARLFRDRLLAGGYVERKEYDLPLFETGRVRCYDVRDGFPAITRADVPQGVTRVRYILDLNVAQTFLVPKIPIWGSGT</sequence>
<dbReference type="AlphaFoldDB" id="F4QRW1"/>
<dbReference type="HOGENOM" id="CLU_2178383_0_0_5"/>
<protein>
    <submittedName>
        <fullName evidence="1">Uncharacterized protein</fullName>
    </submittedName>
</protein>
<evidence type="ECO:0000313" key="2">
    <source>
        <dbReference type="Proteomes" id="UP000006512"/>
    </source>
</evidence>
<dbReference type="Pfam" id="PF14390">
    <property type="entry name" value="DUF4420"/>
    <property type="match status" value="1"/>
</dbReference>